<dbReference type="InterPro" id="IPR045889">
    <property type="entry name" value="MES/HNL"/>
</dbReference>
<dbReference type="EMBL" id="JAUJYN010000006">
    <property type="protein sequence ID" value="KAK1268273.1"/>
    <property type="molecule type" value="Genomic_DNA"/>
</dbReference>
<proteinExistence type="predicted"/>
<evidence type="ECO:0000259" key="2">
    <source>
        <dbReference type="Pfam" id="PF12697"/>
    </source>
</evidence>
<organism evidence="3 4">
    <name type="scientific">Acorus gramineus</name>
    <name type="common">Dwarf sweet flag</name>
    <dbReference type="NCBI Taxonomy" id="55184"/>
    <lineage>
        <taxon>Eukaryota</taxon>
        <taxon>Viridiplantae</taxon>
        <taxon>Streptophyta</taxon>
        <taxon>Embryophyta</taxon>
        <taxon>Tracheophyta</taxon>
        <taxon>Spermatophyta</taxon>
        <taxon>Magnoliopsida</taxon>
        <taxon>Liliopsida</taxon>
        <taxon>Acoraceae</taxon>
        <taxon>Acorus</taxon>
    </lineage>
</organism>
<dbReference type="AlphaFoldDB" id="A0AAV9AV85"/>
<dbReference type="GO" id="GO:0009694">
    <property type="term" value="P:jasmonic acid metabolic process"/>
    <property type="evidence" value="ECO:0007669"/>
    <property type="project" value="TreeGrafter"/>
</dbReference>
<dbReference type="PANTHER" id="PTHR10992:SF1083">
    <property type="entry name" value="METHYLESTERASE 1"/>
    <property type="match status" value="1"/>
</dbReference>
<reference evidence="3" key="1">
    <citation type="journal article" date="2023" name="Nat. Commun.">
        <title>Diploid and tetraploid genomes of Acorus and the evolution of monocots.</title>
        <authorList>
            <person name="Ma L."/>
            <person name="Liu K.W."/>
            <person name="Li Z."/>
            <person name="Hsiao Y.Y."/>
            <person name="Qi Y."/>
            <person name="Fu T."/>
            <person name="Tang G.D."/>
            <person name="Zhang D."/>
            <person name="Sun W.H."/>
            <person name="Liu D.K."/>
            <person name="Li Y."/>
            <person name="Chen G.Z."/>
            <person name="Liu X.D."/>
            <person name="Liao X.Y."/>
            <person name="Jiang Y.T."/>
            <person name="Yu X."/>
            <person name="Hao Y."/>
            <person name="Huang J."/>
            <person name="Zhao X.W."/>
            <person name="Ke S."/>
            <person name="Chen Y.Y."/>
            <person name="Wu W.L."/>
            <person name="Hsu J.L."/>
            <person name="Lin Y.F."/>
            <person name="Huang M.D."/>
            <person name="Li C.Y."/>
            <person name="Huang L."/>
            <person name="Wang Z.W."/>
            <person name="Zhao X."/>
            <person name="Zhong W.Y."/>
            <person name="Peng D.H."/>
            <person name="Ahmad S."/>
            <person name="Lan S."/>
            <person name="Zhang J.S."/>
            <person name="Tsai W.C."/>
            <person name="Van de Peer Y."/>
            <person name="Liu Z.J."/>
        </authorList>
    </citation>
    <scope>NUCLEOTIDE SEQUENCE</scope>
    <source>
        <strain evidence="3">SCP</strain>
    </source>
</reference>
<gene>
    <name evidence="3" type="ORF">QJS04_geneDACA006564</name>
</gene>
<keyword evidence="1" id="KW-0378">Hydrolase</keyword>
<evidence type="ECO:0000313" key="4">
    <source>
        <dbReference type="Proteomes" id="UP001179952"/>
    </source>
</evidence>
<dbReference type="InterPro" id="IPR000073">
    <property type="entry name" value="AB_hydrolase_1"/>
</dbReference>
<comment type="caution">
    <text evidence="3">The sequence shown here is derived from an EMBL/GenBank/DDBJ whole genome shotgun (WGS) entry which is preliminary data.</text>
</comment>
<keyword evidence="4" id="KW-1185">Reference proteome</keyword>
<dbReference type="GO" id="GO:0080030">
    <property type="term" value="F:methyl indole-3-acetate esterase activity"/>
    <property type="evidence" value="ECO:0007669"/>
    <property type="project" value="TreeGrafter"/>
</dbReference>
<dbReference type="Proteomes" id="UP001179952">
    <property type="component" value="Unassembled WGS sequence"/>
</dbReference>
<dbReference type="SUPFAM" id="SSF53474">
    <property type="entry name" value="alpha/beta-Hydrolases"/>
    <property type="match status" value="1"/>
</dbReference>
<dbReference type="InterPro" id="IPR029058">
    <property type="entry name" value="AB_hydrolase_fold"/>
</dbReference>
<accession>A0AAV9AV85</accession>
<dbReference type="PANTHER" id="PTHR10992">
    <property type="entry name" value="METHYLESTERASE FAMILY MEMBER"/>
    <property type="match status" value="1"/>
</dbReference>
<evidence type="ECO:0000256" key="1">
    <source>
        <dbReference type="ARBA" id="ARBA00022801"/>
    </source>
</evidence>
<dbReference type="GO" id="GO:0009696">
    <property type="term" value="P:salicylic acid metabolic process"/>
    <property type="evidence" value="ECO:0007669"/>
    <property type="project" value="TreeGrafter"/>
</dbReference>
<feature type="domain" description="AB hydrolase-1" evidence="2">
    <location>
        <begin position="18"/>
        <end position="206"/>
    </location>
</feature>
<sequence>MSLRDGRGFAEYSKPLMDFLGSLAHEEQVILVGHSFGGLSLALTMDKLPNEVSLAVFVAAFMPDVSSKPAHVINEVKIKIMEAFYVILYRTLSSPTIKDPINPTSILFGPELLASNLYQNCPMEVTNKTMLVRVGSLFQEELTNSPAFSREGYGLVNRAYIICGEDKTIPKVYQNWMVENYPVKQVKEIGGADHMAMMSKPRELFDLLLDIAH</sequence>
<dbReference type="GO" id="GO:0080031">
    <property type="term" value="F:methyl salicylate esterase activity"/>
    <property type="evidence" value="ECO:0007669"/>
    <property type="project" value="TreeGrafter"/>
</dbReference>
<dbReference type="GO" id="GO:0080032">
    <property type="term" value="F:methyl jasmonate esterase activity"/>
    <property type="evidence" value="ECO:0007669"/>
    <property type="project" value="TreeGrafter"/>
</dbReference>
<evidence type="ECO:0000313" key="3">
    <source>
        <dbReference type="EMBL" id="KAK1268273.1"/>
    </source>
</evidence>
<dbReference type="Pfam" id="PF12697">
    <property type="entry name" value="Abhydrolase_6"/>
    <property type="match status" value="1"/>
</dbReference>
<protein>
    <submittedName>
        <fullName evidence="3">Methylesterase 3</fullName>
    </submittedName>
</protein>
<name>A0AAV9AV85_ACOGR</name>
<reference evidence="3" key="2">
    <citation type="submission" date="2023-06" db="EMBL/GenBank/DDBJ databases">
        <authorList>
            <person name="Ma L."/>
            <person name="Liu K.-W."/>
            <person name="Li Z."/>
            <person name="Hsiao Y.-Y."/>
            <person name="Qi Y."/>
            <person name="Fu T."/>
            <person name="Tang G."/>
            <person name="Zhang D."/>
            <person name="Sun W.-H."/>
            <person name="Liu D.-K."/>
            <person name="Li Y."/>
            <person name="Chen G.-Z."/>
            <person name="Liu X.-D."/>
            <person name="Liao X.-Y."/>
            <person name="Jiang Y.-T."/>
            <person name="Yu X."/>
            <person name="Hao Y."/>
            <person name="Huang J."/>
            <person name="Zhao X.-W."/>
            <person name="Ke S."/>
            <person name="Chen Y.-Y."/>
            <person name="Wu W.-L."/>
            <person name="Hsu J.-L."/>
            <person name="Lin Y.-F."/>
            <person name="Huang M.-D."/>
            <person name="Li C.-Y."/>
            <person name="Huang L."/>
            <person name="Wang Z.-W."/>
            <person name="Zhao X."/>
            <person name="Zhong W.-Y."/>
            <person name="Peng D.-H."/>
            <person name="Ahmad S."/>
            <person name="Lan S."/>
            <person name="Zhang J.-S."/>
            <person name="Tsai W.-C."/>
            <person name="Van De Peer Y."/>
            <person name="Liu Z.-J."/>
        </authorList>
    </citation>
    <scope>NUCLEOTIDE SEQUENCE</scope>
    <source>
        <strain evidence="3">SCP</strain>
        <tissue evidence="3">Leaves</tissue>
    </source>
</reference>
<dbReference type="Gene3D" id="3.40.50.1820">
    <property type="entry name" value="alpha/beta hydrolase"/>
    <property type="match status" value="1"/>
</dbReference>